<feature type="signal peptide" evidence="2">
    <location>
        <begin position="1"/>
        <end position="18"/>
    </location>
</feature>
<evidence type="ECO:0008006" key="5">
    <source>
        <dbReference type="Google" id="ProtNLM"/>
    </source>
</evidence>
<protein>
    <recommendedName>
        <fullName evidence="5">Lipoprotein</fullName>
    </recommendedName>
</protein>
<proteinExistence type="predicted"/>
<sequence length="73" mass="6975">MNRLFIAVVSAMALIGLAACGEGGDNAAPAGDAGGNGGTQSTAPLEAPATQGDDTTTQGIVPEGGEGGTQMQQ</sequence>
<keyword evidence="2" id="KW-0732">Signal</keyword>
<evidence type="ECO:0000313" key="3">
    <source>
        <dbReference type="EMBL" id="MFC0208828.1"/>
    </source>
</evidence>
<dbReference type="PROSITE" id="PS51257">
    <property type="entry name" value="PROKAR_LIPOPROTEIN"/>
    <property type="match status" value="1"/>
</dbReference>
<dbReference type="RefSeq" id="WP_261518420.1">
    <property type="nucleotide sequence ID" value="NZ_JAODNW010000001.1"/>
</dbReference>
<feature type="chain" id="PRO_5045101116" description="Lipoprotein" evidence="2">
    <location>
        <begin position="19"/>
        <end position="73"/>
    </location>
</feature>
<dbReference type="Proteomes" id="UP001589755">
    <property type="component" value="Unassembled WGS sequence"/>
</dbReference>
<comment type="caution">
    <text evidence="3">The sequence shown here is derived from an EMBL/GenBank/DDBJ whole genome shotgun (WGS) entry which is preliminary data.</text>
</comment>
<name>A0ABV6D870_9HYPH</name>
<feature type="compositionally biased region" description="Gly residues" evidence="1">
    <location>
        <begin position="62"/>
        <end position="73"/>
    </location>
</feature>
<dbReference type="EMBL" id="JBHLXD010000015">
    <property type="protein sequence ID" value="MFC0208828.1"/>
    <property type="molecule type" value="Genomic_DNA"/>
</dbReference>
<gene>
    <name evidence="3" type="ORF">ACFFJ2_10515</name>
</gene>
<organism evidence="3 4">
    <name type="scientific">Chelativorans intermedius</name>
    <dbReference type="NCBI Taxonomy" id="515947"/>
    <lineage>
        <taxon>Bacteria</taxon>
        <taxon>Pseudomonadati</taxon>
        <taxon>Pseudomonadota</taxon>
        <taxon>Alphaproteobacteria</taxon>
        <taxon>Hyphomicrobiales</taxon>
        <taxon>Phyllobacteriaceae</taxon>
        <taxon>Chelativorans</taxon>
    </lineage>
</organism>
<evidence type="ECO:0000256" key="2">
    <source>
        <dbReference type="SAM" id="SignalP"/>
    </source>
</evidence>
<evidence type="ECO:0000256" key="1">
    <source>
        <dbReference type="SAM" id="MobiDB-lite"/>
    </source>
</evidence>
<keyword evidence="4" id="KW-1185">Reference proteome</keyword>
<evidence type="ECO:0000313" key="4">
    <source>
        <dbReference type="Proteomes" id="UP001589755"/>
    </source>
</evidence>
<reference evidence="3 4" key="1">
    <citation type="submission" date="2024-09" db="EMBL/GenBank/DDBJ databases">
        <authorList>
            <person name="Sun Q."/>
            <person name="Mori K."/>
        </authorList>
    </citation>
    <scope>NUCLEOTIDE SEQUENCE [LARGE SCALE GENOMIC DNA]</scope>
    <source>
        <strain evidence="3 4">CCM 8543</strain>
    </source>
</reference>
<feature type="region of interest" description="Disordered" evidence="1">
    <location>
        <begin position="23"/>
        <end position="73"/>
    </location>
</feature>
<accession>A0ABV6D870</accession>